<evidence type="ECO:0000256" key="7">
    <source>
        <dbReference type="RuleBase" id="RU361236"/>
    </source>
</evidence>
<dbReference type="GO" id="GO:0005509">
    <property type="term" value="F:calcium ion binding"/>
    <property type="evidence" value="ECO:0007669"/>
    <property type="project" value="InterPro"/>
</dbReference>
<dbReference type="PANTHER" id="PTHR11716">
    <property type="entry name" value="PHOSPHOLIPASE A2 FAMILY MEMBER"/>
    <property type="match status" value="1"/>
</dbReference>
<dbReference type="GO" id="GO:0005543">
    <property type="term" value="F:phospholipid binding"/>
    <property type="evidence" value="ECO:0007669"/>
    <property type="project" value="TreeGrafter"/>
</dbReference>
<dbReference type="EMBL" id="WNYA01000202">
    <property type="protein sequence ID" value="KAG8549303.1"/>
    <property type="molecule type" value="Genomic_DNA"/>
</dbReference>
<dbReference type="GO" id="GO:0016042">
    <property type="term" value="P:lipid catabolic process"/>
    <property type="evidence" value="ECO:0007669"/>
    <property type="project" value="InterPro"/>
</dbReference>
<dbReference type="EC" id="3.1.1.4" evidence="7"/>
<evidence type="ECO:0000256" key="6">
    <source>
        <dbReference type="RuleBase" id="RU003654"/>
    </source>
</evidence>
<comment type="catalytic activity">
    <reaction evidence="7">
        <text>a 1,2-diacyl-sn-glycero-3-phosphocholine + H2O = a 1-acyl-sn-glycero-3-phosphocholine + a fatty acid + H(+)</text>
        <dbReference type="Rhea" id="RHEA:15801"/>
        <dbReference type="ChEBI" id="CHEBI:15377"/>
        <dbReference type="ChEBI" id="CHEBI:15378"/>
        <dbReference type="ChEBI" id="CHEBI:28868"/>
        <dbReference type="ChEBI" id="CHEBI:57643"/>
        <dbReference type="ChEBI" id="CHEBI:58168"/>
        <dbReference type="EC" id="3.1.1.4"/>
    </reaction>
</comment>
<dbReference type="Gene3D" id="1.20.90.10">
    <property type="entry name" value="Phospholipase A2 domain"/>
    <property type="match status" value="1"/>
</dbReference>
<evidence type="ECO:0000313" key="9">
    <source>
        <dbReference type="EMBL" id="KAG8549303.1"/>
    </source>
</evidence>
<feature type="domain" description="Phospholipase A2-like central" evidence="8">
    <location>
        <begin position="1"/>
        <end position="111"/>
    </location>
</feature>
<feature type="binding site" evidence="4">
    <location>
        <position position="23"/>
    </location>
    <ligand>
        <name>Ca(2+)</name>
        <dbReference type="ChEBI" id="CHEBI:29108"/>
    </ligand>
</feature>
<comment type="cofactor">
    <cofactor evidence="4">
        <name>Ca(2+)</name>
        <dbReference type="ChEBI" id="CHEBI:29108"/>
    </cofactor>
    <text evidence="4">Binds 1 Ca(2+) ion per subunit.</text>
</comment>
<gene>
    <name evidence="9" type="ORF">GDO81_021688</name>
</gene>
<name>A0AAV6ZMB3_ENGPU</name>
<feature type="disulfide bond" evidence="5">
    <location>
        <begin position="51"/>
        <end position="77"/>
    </location>
</feature>
<reference evidence="9" key="1">
    <citation type="thesis" date="2020" institute="ProQuest LLC" country="789 East Eisenhower Parkway, Ann Arbor, MI, USA">
        <title>Comparative Genomics and Chromosome Evolution.</title>
        <authorList>
            <person name="Mudd A.B."/>
        </authorList>
    </citation>
    <scope>NUCLEOTIDE SEQUENCE</scope>
    <source>
        <strain evidence="9">237g6f4</strain>
        <tissue evidence="9">Blood</tissue>
    </source>
</reference>
<evidence type="ECO:0000256" key="3">
    <source>
        <dbReference type="ARBA" id="ARBA00023157"/>
    </source>
</evidence>
<dbReference type="SMART" id="SM00085">
    <property type="entry name" value="PA2c"/>
    <property type="match status" value="1"/>
</dbReference>
<dbReference type="Pfam" id="PF00068">
    <property type="entry name" value="Phospholip_A2_1"/>
    <property type="match status" value="1"/>
</dbReference>
<evidence type="ECO:0000256" key="5">
    <source>
        <dbReference type="PIRSR" id="PIRSR601211-3"/>
    </source>
</evidence>
<dbReference type="GO" id="GO:0050482">
    <property type="term" value="P:arachidonate secretion"/>
    <property type="evidence" value="ECO:0007669"/>
    <property type="project" value="InterPro"/>
</dbReference>
<dbReference type="InterPro" id="IPR036444">
    <property type="entry name" value="PLipase_A2_dom_sf"/>
</dbReference>
<feature type="disulfide bond" evidence="5">
    <location>
        <begin position="35"/>
        <end position="91"/>
    </location>
</feature>
<dbReference type="InterPro" id="IPR001211">
    <property type="entry name" value="PLA2"/>
</dbReference>
<proteinExistence type="inferred from homology"/>
<feature type="disulfide bond" evidence="5">
    <location>
        <begin position="42"/>
        <end position="84"/>
    </location>
</feature>
<accession>A0AAV6ZMB3</accession>
<dbReference type="GO" id="GO:0006644">
    <property type="term" value="P:phospholipid metabolic process"/>
    <property type="evidence" value="ECO:0007669"/>
    <property type="project" value="InterPro"/>
</dbReference>
<dbReference type="AlphaFoldDB" id="A0AAV6ZMB3"/>
<keyword evidence="10" id="KW-1185">Reference proteome</keyword>
<evidence type="ECO:0000259" key="8">
    <source>
        <dbReference type="SMART" id="SM00085"/>
    </source>
</evidence>
<comment type="caution">
    <text evidence="9">The sequence shown here is derived from an EMBL/GenBank/DDBJ whole genome shotgun (WGS) entry which is preliminary data.</text>
</comment>
<dbReference type="GO" id="GO:0005576">
    <property type="term" value="C:extracellular region"/>
    <property type="evidence" value="ECO:0007669"/>
    <property type="project" value="UniProtKB-SubCell"/>
</dbReference>
<dbReference type="GO" id="GO:0042130">
    <property type="term" value="P:negative regulation of T cell proliferation"/>
    <property type="evidence" value="ECO:0007669"/>
    <property type="project" value="TreeGrafter"/>
</dbReference>
<keyword evidence="4" id="KW-0479">Metal-binding</keyword>
<dbReference type="PRINTS" id="PR00389">
    <property type="entry name" value="PHPHLIPASEA2"/>
</dbReference>
<organism evidence="9 10">
    <name type="scientific">Engystomops pustulosus</name>
    <name type="common">Tungara frog</name>
    <name type="synonym">Physalaemus pustulosus</name>
    <dbReference type="NCBI Taxonomy" id="76066"/>
    <lineage>
        <taxon>Eukaryota</taxon>
        <taxon>Metazoa</taxon>
        <taxon>Chordata</taxon>
        <taxon>Craniata</taxon>
        <taxon>Vertebrata</taxon>
        <taxon>Euteleostomi</taxon>
        <taxon>Amphibia</taxon>
        <taxon>Batrachia</taxon>
        <taxon>Anura</taxon>
        <taxon>Neobatrachia</taxon>
        <taxon>Hyloidea</taxon>
        <taxon>Leptodactylidae</taxon>
        <taxon>Leiuperinae</taxon>
        <taxon>Engystomops</taxon>
    </lineage>
</organism>
<dbReference type="GO" id="GO:0047498">
    <property type="term" value="F:calcium-dependent phospholipase A2 activity"/>
    <property type="evidence" value="ECO:0007669"/>
    <property type="project" value="TreeGrafter"/>
</dbReference>
<comment type="subcellular location">
    <subcellularLocation>
        <location evidence="1 7">Secreted</location>
    </subcellularLocation>
</comment>
<keyword evidence="2 7" id="KW-0964">Secreted</keyword>
<feature type="disulfide bond" evidence="5">
    <location>
        <begin position="69"/>
        <end position="82"/>
    </location>
</feature>
<comment type="similarity">
    <text evidence="6">Belongs to the phospholipase A2 family.</text>
</comment>
<protein>
    <recommendedName>
        <fullName evidence="7">Phospholipase A2</fullName>
        <ecNumber evidence="7">3.1.1.4</ecNumber>
    </recommendedName>
</protein>
<dbReference type="SUPFAM" id="SSF48619">
    <property type="entry name" value="Phospholipase A2, PLA2"/>
    <property type="match status" value="1"/>
</dbReference>
<evidence type="ECO:0000313" key="10">
    <source>
        <dbReference type="Proteomes" id="UP000824782"/>
    </source>
</evidence>
<evidence type="ECO:0000256" key="4">
    <source>
        <dbReference type="PIRSR" id="PIRSR601211-2"/>
    </source>
</evidence>
<dbReference type="Proteomes" id="UP000824782">
    <property type="component" value="Unassembled WGS sequence"/>
</dbReference>
<evidence type="ECO:0000256" key="2">
    <source>
        <dbReference type="ARBA" id="ARBA00022525"/>
    </source>
</evidence>
<dbReference type="PANTHER" id="PTHR11716:SF9">
    <property type="entry name" value="PHOSPHOLIPASE A2, MEMBRANE ASSOCIATED"/>
    <property type="match status" value="1"/>
</dbReference>
<feature type="disulfide bond" evidence="5">
    <location>
        <begin position="20"/>
        <end position="36"/>
    </location>
</feature>
<dbReference type="InterPro" id="IPR016090">
    <property type="entry name" value="PLA2-like_dom"/>
</dbReference>
<evidence type="ECO:0000256" key="1">
    <source>
        <dbReference type="ARBA" id="ARBA00004613"/>
    </source>
</evidence>
<keyword evidence="7" id="KW-0378">Hydrolase</keyword>
<feature type="binding site" evidence="4">
    <location>
        <position position="21"/>
    </location>
    <ligand>
        <name>Ca(2+)</name>
        <dbReference type="ChEBI" id="CHEBI:29108"/>
    </ligand>
</feature>
<sequence length="117" mass="13527">MVLEVLNRRVSDFNFYGCQCGFGFGRQIVDGIDRCCYELRCCMTPFRTDKCRPQEVSFYYTYRNGTITCDDEDKSGCARKSCECAREAVLCFMGQNFSNLNAKYFFLALCDRGRLPC</sequence>
<keyword evidence="4 7" id="KW-0106">Calcium</keyword>
<keyword evidence="7" id="KW-0443">Lipid metabolism</keyword>
<keyword evidence="3 5" id="KW-1015">Disulfide bond</keyword>